<comment type="caution">
    <text evidence="1">The sequence shown here is derived from an EMBL/GenBank/DDBJ whole genome shotgun (WGS) entry which is preliminary data.</text>
</comment>
<protein>
    <recommendedName>
        <fullName evidence="3">Apea-like HEPN domain-containing protein</fullName>
    </recommendedName>
</protein>
<proteinExistence type="predicted"/>
<name>A0ABW5XWK1_9BACL</name>
<dbReference type="RefSeq" id="WP_380146708.1">
    <property type="nucleotide sequence ID" value="NZ_JBHUOR010000017.1"/>
</dbReference>
<dbReference type="EMBL" id="JBHUOR010000017">
    <property type="protein sequence ID" value="MFD2867379.1"/>
    <property type="molecule type" value="Genomic_DNA"/>
</dbReference>
<keyword evidence="2" id="KW-1185">Reference proteome</keyword>
<evidence type="ECO:0000313" key="2">
    <source>
        <dbReference type="Proteomes" id="UP001597568"/>
    </source>
</evidence>
<organism evidence="1 2">
    <name type="scientific">Kurthia populi</name>
    <dbReference type="NCBI Taxonomy" id="1562132"/>
    <lineage>
        <taxon>Bacteria</taxon>
        <taxon>Bacillati</taxon>
        <taxon>Bacillota</taxon>
        <taxon>Bacilli</taxon>
        <taxon>Bacillales</taxon>
        <taxon>Caryophanaceae</taxon>
        <taxon>Kurthia</taxon>
    </lineage>
</organism>
<accession>A0ABW5XWK1</accession>
<dbReference type="Proteomes" id="UP001597568">
    <property type="component" value="Unassembled WGS sequence"/>
</dbReference>
<evidence type="ECO:0008006" key="3">
    <source>
        <dbReference type="Google" id="ProtNLM"/>
    </source>
</evidence>
<reference evidence="2" key="1">
    <citation type="journal article" date="2019" name="Int. J. Syst. Evol. Microbiol.">
        <title>The Global Catalogue of Microorganisms (GCM) 10K type strain sequencing project: providing services to taxonomists for standard genome sequencing and annotation.</title>
        <authorList>
            <consortium name="The Broad Institute Genomics Platform"/>
            <consortium name="The Broad Institute Genome Sequencing Center for Infectious Disease"/>
            <person name="Wu L."/>
            <person name="Ma J."/>
        </authorList>
    </citation>
    <scope>NUCLEOTIDE SEQUENCE [LARGE SCALE GENOMIC DNA]</scope>
    <source>
        <strain evidence="2">KCTC 33522</strain>
    </source>
</reference>
<evidence type="ECO:0000313" key="1">
    <source>
        <dbReference type="EMBL" id="MFD2867379.1"/>
    </source>
</evidence>
<gene>
    <name evidence="1" type="ORF">ACFSY7_02545</name>
</gene>
<sequence length="280" mass="31868">MSKNRIPECVNEVLPNYNLPDLNNFIELGNYSDISPIDEFKARFKSIIQLANPNFFNEYNEIATSMLLSLISLTENYFRNIISRCILICPVAQKASASQNINLGSVLWHGANNLIHGISENTSFASGSEIKSISSKFIGFQVQKNSLLDSVLNEFDKICHFRHAVVHSDGNLAGKNATALSLTKVEDKVSIKLDYHNFQEISALCLTLVTNYNDELFKEISDRWAVVRRREFGLDNTNEREEFIKIWNLFLSTLDESNNTIRTRLTLDDCISQIKSIYQV</sequence>